<evidence type="ECO:0000259" key="6">
    <source>
        <dbReference type="PROSITE" id="PS51085"/>
    </source>
</evidence>
<dbReference type="KEGG" id="ppd:Ppro_1513"/>
<dbReference type="Gene3D" id="1.10.150.120">
    <property type="entry name" value="[2Fe-2S]-binding domain"/>
    <property type="match status" value="1"/>
</dbReference>
<evidence type="ECO:0000256" key="1">
    <source>
        <dbReference type="ARBA" id="ARBA00022714"/>
    </source>
</evidence>
<keyword evidence="5" id="KW-0411">Iron-sulfur</keyword>
<dbReference type="InterPro" id="IPR036884">
    <property type="entry name" value="2Fe-2S-bd_dom_sf"/>
</dbReference>
<dbReference type="STRING" id="338966.Ppro_1513"/>
<dbReference type="GO" id="GO:0016491">
    <property type="term" value="F:oxidoreductase activity"/>
    <property type="evidence" value="ECO:0007669"/>
    <property type="project" value="UniProtKB-KW"/>
</dbReference>
<dbReference type="GO" id="GO:0046872">
    <property type="term" value="F:metal ion binding"/>
    <property type="evidence" value="ECO:0007669"/>
    <property type="project" value="UniProtKB-KW"/>
</dbReference>
<evidence type="ECO:0000256" key="4">
    <source>
        <dbReference type="ARBA" id="ARBA00023004"/>
    </source>
</evidence>
<dbReference type="InterPro" id="IPR001041">
    <property type="entry name" value="2Fe-2S_ferredoxin-type"/>
</dbReference>
<dbReference type="Pfam" id="PF01799">
    <property type="entry name" value="Fer2_2"/>
    <property type="match status" value="1"/>
</dbReference>
<keyword evidence="3" id="KW-0560">Oxidoreductase</keyword>
<keyword evidence="1" id="KW-0001">2Fe-2S</keyword>
<gene>
    <name evidence="7" type="ordered locus">Ppro_1513</name>
</gene>
<dbReference type="SUPFAM" id="SSF54292">
    <property type="entry name" value="2Fe-2S ferredoxin-like"/>
    <property type="match status" value="1"/>
</dbReference>
<protein>
    <submittedName>
        <fullName evidence="7">(2Fe-2S)-binding domain protein</fullName>
    </submittedName>
</protein>
<keyword evidence="2" id="KW-0479">Metal-binding</keyword>
<evidence type="ECO:0000313" key="8">
    <source>
        <dbReference type="Proteomes" id="UP000006732"/>
    </source>
</evidence>
<sequence>MNEARETIRFILNGRAMAIDAPADRRVVDLLREDLGLTGTKEGCGTGECGACTILVDNESRLSCLMLVAQLEGARVTTVEGLELLPVGRAIQRAFVEEGAVQCGFCTPGMELAALALLREEPQPTRERIREGLSGNLCRCTGYVKIVDAVERAATDIGGGEQE</sequence>
<dbReference type="InterPro" id="IPR051452">
    <property type="entry name" value="Diverse_Oxidoreductases"/>
</dbReference>
<dbReference type="RefSeq" id="WP_011735418.1">
    <property type="nucleotide sequence ID" value="NC_008609.1"/>
</dbReference>
<keyword evidence="4" id="KW-0408">Iron</keyword>
<dbReference type="SUPFAM" id="SSF47741">
    <property type="entry name" value="CO dehydrogenase ISP C-domain like"/>
    <property type="match status" value="1"/>
</dbReference>
<dbReference type="InterPro" id="IPR002888">
    <property type="entry name" value="2Fe-2S-bd"/>
</dbReference>
<dbReference type="eggNOG" id="COG2080">
    <property type="taxonomic scope" value="Bacteria"/>
</dbReference>
<dbReference type="HOGENOM" id="CLU_052511_3_1_7"/>
<dbReference type="InterPro" id="IPR036010">
    <property type="entry name" value="2Fe-2S_ferredoxin-like_sf"/>
</dbReference>
<dbReference type="PROSITE" id="PS51085">
    <property type="entry name" value="2FE2S_FER_2"/>
    <property type="match status" value="1"/>
</dbReference>
<proteinExistence type="predicted"/>
<dbReference type="GO" id="GO:0051537">
    <property type="term" value="F:2 iron, 2 sulfur cluster binding"/>
    <property type="evidence" value="ECO:0007669"/>
    <property type="project" value="UniProtKB-KW"/>
</dbReference>
<reference evidence="7 8" key="1">
    <citation type="submission" date="2006-10" db="EMBL/GenBank/DDBJ databases">
        <title>Complete sequence of chromosome of Pelobacter propionicus DSM 2379.</title>
        <authorList>
            <consortium name="US DOE Joint Genome Institute"/>
            <person name="Copeland A."/>
            <person name="Lucas S."/>
            <person name="Lapidus A."/>
            <person name="Barry K."/>
            <person name="Detter J.C."/>
            <person name="Glavina del Rio T."/>
            <person name="Hammon N."/>
            <person name="Israni S."/>
            <person name="Dalin E."/>
            <person name="Tice H."/>
            <person name="Pitluck S."/>
            <person name="Saunders E."/>
            <person name="Brettin T."/>
            <person name="Bruce D."/>
            <person name="Han C."/>
            <person name="Tapia R."/>
            <person name="Schmutz J."/>
            <person name="Larimer F."/>
            <person name="Land M."/>
            <person name="Hauser L."/>
            <person name="Kyrpides N."/>
            <person name="Kim E."/>
            <person name="Lovley D."/>
            <person name="Richardson P."/>
        </authorList>
    </citation>
    <scope>NUCLEOTIDE SEQUENCE [LARGE SCALE GENOMIC DNA]</scope>
    <source>
        <strain evidence="8">DSM 2379 / NBRC 103807 / OttBd1</strain>
    </source>
</reference>
<evidence type="ECO:0000256" key="5">
    <source>
        <dbReference type="ARBA" id="ARBA00023014"/>
    </source>
</evidence>
<dbReference type="PANTHER" id="PTHR44379:SF8">
    <property type="entry name" value="XANTHINE DEHYDROGENASE IRON-SULFUR-BINDING SUBUNIT XDHC-RELATED"/>
    <property type="match status" value="1"/>
</dbReference>
<dbReference type="EMBL" id="CP000482">
    <property type="protein sequence ID" value="ABK99128.1"/>
    <property type="molecule type" value="Genomic_DNA"/>
</dbReference>
<name>A1AP58_PELPD</name>
<keyword evidence="8" id="KW-1185">Reference proteome</keyword>
<feature type="domain" description="2Fe-2S ferredoxin-type" evidence="6">
    <location>
        <begin position="6"/>
        <end position="82"/>
    </location>
</feature>
<dbReference type="Gene3D" id="3.10.20.30">
    <property type="match status" value="1"/>
</dbReference>
<dbReference type="InterPro" id="IPR006058">
    <property type="entry name" value="2Fe2S_fd_BS"/>
</dbReference>
<dbReference type="PROSITE" id="PS00197">
    <property type="entry name" value="2FE2S_FER_1"/>
    <property type="match status" value="1"/>
</dbReference>
<dbReference type="PANTHER" id="PTHR44379">
    <property type="entry name" value="OXIDOREDUCTASE WITH IRON-SULFUR SUBUNIT"/>
    <property type="match status" value="1"/>
</dbReference>
<evidence type="ECO:0000256" key="2">
    <source>
        <dbReference type="ARBA" id="ARBA00022723"/>
    </source>
</evidence>
<evidence type="ECO:0000256" key="3">
    <source>
        <dbReference type="ARBA" id="ARBA00023002"/>
    </source>
</evidence>
<dbReference type="Proteomes" id="UP000006732">
    <property type="component" value="Chromosome"/>
</dbReference>
<dbReference type="InterPro" id="IPR012675">
    <property type="entry name" value="Beta-grasp_dom_sf"/>
</dbReference>
<evidence type="ECO:0000313" key="7">
    <source>
        <dbReference type="EMBL" id="ABK99128.1"/>
    </source>
</evidence>
<accession>A1AP58</accession>
<dbReference type="Pfam" id="PF00111">
    <property type="entry name" value="Fer2"/>
    <property type="match status" value="1"/>
</dbReference>
<dbReference type="AlphaFoldDB" id="A1AP58"/>
<organism evidence="7 8">
    <name type="scientific">Pelobacter propionicus (strain DSM 2379 / NBRC 103807 / OttBd1)</name>
    <dbReference type="NCBI Taxonomy" id="338966"/>
    <lineage>
        <taxon>Bacteria</taxon>
        <taxon>Pseudomonadati</taxon>
        <taxon>Thermodesulfobacteriota</taxon>
        <taxon>Desulfuromonadia</taxon>
        <taxon>Desulfuromonadales</taxon>
        <taxon>Desulfuromonadaceae</taxon>
        <taxon>Pelobacter</taxon>
    </lineage>
</organism>
<dbReference type="OrthoDB" id="9775084at2"/>